<proteinExistence type="predicted"/>
<evidence type="ECO:0000256" key="1">
    <source>
        <dbReference type="SAM" id="Phobius"/>
    </source>
</evidence>
<dbReference type="AlphaFoldDB" id="A0A4R2ID96"/>
<name>A0A4R2ID96_9ACTN</name>
<evidence type="ECO:0000313" key="3">
    <source>
        <dbReference type="Proteomes" id="UP000295573"/>
    </source>
</evidence>
<keyword evidence="1" id="KW-0812">Transmembrane</keyword>
<dbReference type="Proteomes" id="UP000295573">
    <property type="component" value="Unassembled WGS sequence"/>
</dbReference>
<gene>
    <name evidence="2" type="ORF">EV646_113195</name>
</gene>
<organism evidence="2 3">
    <name type="scientific">Kribbella antiqua</name>
    <dbReference type="NCBI Taxonomy" id="2512217"/>
    <lineage>
        <taxon>Bacteria</taxon>
        <taxon>Bacillati</taxon>
        <taxon>Actinomycetota</taxon>
        <taxon>Actinomycetes</taxon>
        <taxon>Propionibacteriales</taxon>
        <taxon>Kribbellaceae</taxon>
        <taxon>Kribbella</taxon>
    </lineage>
</organism>
<accession>A0A4R2ID96</accession>
<keyword evidence="3" id="KW-1185">Reference proteome</keyword>
<evidence type="ECO:0000313" key="2">
    <source>
        <dbReference type="EMBL" id="TCO42573.1"/>
    </source>
</evidence>
<dbReference type="EMBL" id="SLWR01000013">
    <property type="protein sequence ID" value="TCO42573.1"/>
    <property type="molecule type" value="Genomic_DNA"/>
</dbReference>
<protein>
    <submittedName>
        <fullName evidence="2">Uncharacterized protein</fullName>
    </submittedName>
</protein>
<keyword evidence="1" id="KW-0472">Membrane</keyword>
<keyword evidence="1" id="KW-1133">Transmembrane helix</keyword>
<feature type="transmembrane region" description="Helical" evidence="1">
    <location>
        <begin position="20"/>
        <end position="40"/>
    </location>
</feature>
<comment type="caution">
    <text evidence="2">The sequence shown here is derived from an EMBL/GenBank/DDBJ whole genome shotgun (WGS) entry which is preliminary data.</text>
</comment>
<reference evidence="2 3" key="1">
    <citation type="journal article" date="2015" name="Stand. Genomic Sci.">
        <title>Genomic Encyclopedia of Bacterial and Archaeal Type Strains, Phase III: the genomes of soil and plant-associated and newly described type strains.</title>
        <authorList>
            <person name="Whitman W.B."/>
            <person name="Woyke T."/>
            <person name="Klenk H.P."/>
            <person name="Zhou Y."/>
            <person name="Lilburn T.G."/>
            <person name="Beck B.J."/>
            <person name="De Vos P."/>
            <person name="Vandamme P."/>
            <person name="Eisen J.A."/>
            <person name="Garrity G."/>
            <person name="Hugenholtz P."/>
            <person name="Kyrpides N.C."/>
        </authorList>
    </citation>
    <scope>NUCLEOTIDE SEQUENCE [LARGE SCALE GENOMIC DNA]</scope>
    <source>
        <strain evidence="2 3">VKM Ac-2541</strain>
    </source>
</reference>
<sequence>MGTPIMSAFLTADLVGSLTTAIAVNAALTLAAAGTVRLALPRVRTGQ</sequence>